<dbReference type="Gene3D" id="3.40.50.150">
    <property type="entry name" value="Vaccinia Virus protein VP39"/>
    <property type="match status" value="1"/>
</dbReference>
<dbReference type="AlphaFoldDB" id="A0A7J7KPG6"/>
<dbReference type="GO" id="GO:0005737">
    <property type="term" value="C:cytoplasm"/>
    <property type="evidence" value="ECO:0007669"/>
    <property type="project" value="UniProtKB-SubCell"/>
</dbReference>
<evidence type="ECO:0000256" key="6">
    <source>
        <dbReference type="ARBA" id="ARBA00022679"/>
    </source>
</evidence>
<accession>A0A7J7KPG6</accession>
<keyword evidence="4" id="KW-0963">Cytoplasm</keyword>
<dbReference type="PANTHER" id="PTHR14614">
    <property type="entry name" value="HEPATOCELLULAR CARCINOMA-ASSOCIATED ANTIGEN"/>
    <property type="match status" value="1"/>
</dbReference>
<reference evidence="10" key="1">
    <citation type="submission" date="2020-06" db="EMBL/GenBank/DDBJ databases">
        <title>Draft genome of Bugula neritina, a colonial animal packing powerful symbionts and potential medicines.</title>
        <authorList>
            <person name="Rayko M."/>
        </authorList>
    </citation>
    <scope>NUCLEOTIDE SEQUENCE [LARGE SCALE GENOMIC DNA]</scope>
    <source>
        <strain evidence="10">Kwan_BN1</strain>
    </source>
</reference>
<evidence type="ECO:0000256" key="8">
    <source>
        <dbReference type="ARBA" id="ARBA00023242"/>
    </source>
</evidence>
<evidence type="ECO:0000256" key="2">
    <source>
        <dbReference type="ARBA" id="ARBA00004496"/>
    </source>
</evidence>
<sequence length="279" mass="31387">MSFKFSFFSEESDADQNTVVPNNEATAKEDAREIFIKGDTLDSEKVNYAQIKLVDGLLIKYIQEAERHVITDSSGCHTDLIPGVYEGGRKTWECAYILLDFLSEYISADEIAGRSVLEVGCGSSLPGLYCLAKGACVSFQDYNKDVIEDITIPNVQLTCEGNSKLLERCRFYSGDWECFSELLCRKQIKYDIMLASETLYNTESYSKLHNLFSKHISDDGVIYVASKYHYFGVGGGIESFKQYVYRCGEFLVETVFTSGENLKCVILKLTKTIKKSEVG</sequence>
<comment type="similarity">
    <text evidence="9">Belongs to the methyltransferase superfamily. METTL18 family.</text>
</comment>
<dbReference type="Proteomes" id="UP000593567">
    <property type="component" value="Unassembled WGS sequence"/>
</dbReference>
<organism evidence="10 11">
    <name type="scientific">Bugula neritina</name>
    <name type="common">Brown bryozoan</name>
    <name type="synonym">Sertularia neritina</name>
    <dbReference type="NCBI Taxonomy" id="10212"/>
    <lineage>
        <taxon>Eukaryota</taxon>
        <taxon>Metazoa</taxon>
        <taxon>Spiralia</taxon>
        <taxon>Lophotrochozoa</taxon>
        <taxon>Bryozoa</taxon>
        <taxon>Gymnolaemata</taxon>
        <taxon>Cheilostomatida</taxon>
        <taxon>Flustrina</taxon>
        <taxon>Buguloidea</taxon>
        <taxon>Bugulidae</taxon>
        <taxon>Bugula</taxon>
    </lineage>
</organism>
<dbReference type="EMBL" id="VXIV02000185">
    <property type="protein sequence ID" value="KAF6040052.1"/>
    <property type="molecule type" value="Genomic_DNA"/>
</dbReference>
<dbReference type="EC" id="2.1.1.85" evidence="3"/>
<dbReference type="PANTHER" id="PTHR14614:SF39">
    <property type="entry name" value="HISTIDINE PROTEIN METHYLTRANSFERASE 1 HOMOLOG"/>
    <property type="match status" value="1"/>
</dbReference>
<gene>
    <name evidence="10" type="ORF">EB796_001621</name>
</gene>
<dbReference type="GO" id="GO:0018064">
    <property type="term" value="F:protein-L-histidine N-tele-methyltransferase activity"/>
    <property type="evidence" value="ECO:0007669"/>
    <property type="project" value="UniProtKB-EC"/>
</dbReference>
<evidence type="ECO:0000313" key="11">
    <source>
        <dbReference type="Proteomes" id="UP000593567"/>
    </source>
</evidence>
<evidence type="ECO:0000256" key="9">
    <source>
        <dbReference type="ARBA" id="ARBA00038126"/>
    </source>
</evidence>
<protein>
    <recommendedName>
        <fullName evidence="3">protein-histidine N-methyltransferase</fullName>
        <ecNumber evidence="3">2.1.1.85</ecNumber>
    </recommendedName>
</protein>
<dbReference type="InterPro" id="IPR029063">
    <property type="entry name" value="SAM-dependent_MTases_sf"/>
</dbReference>
<comment type="subcellular location">
    <subcellularLocation>
        <location evidence="2">Cytoplasm</location>
    </subcellularLocation>
    <subcellularLocation>
        <location evidence="1">Nucleus</location>
    </subcellularLocation>
</comment>
<keyword evidence="11" id="KW-1185">Reference proteome</keyword>
<proteinExistence type="inferred from homology"/>
<evidence type="ECO:0000256" key="5">
    <source>
        <dbReference type="ARBA" id="ARBA00022603"/>
    </source>
</evidence>
<dbReference type="GO" id="GO:0032259">
    <property type="term" value="P:methylation"/>
    <property type="evidence" value="ECO:0007669"/>
    <property type="project" value="UniProtKB-KW"/>
</dbReference>
<name>A0A7J7KPG6_BUGNE</name>
<keyword evidence="5" id="KW-0489">Methyltransferase</keyword>
<evidence type="ECO:0000256" key="4">
    <source>
        <dbReference type="ARBA" id="ARBA00022490"/>
    </source>
</evidence>
<evidence type="ECO:0000313" key="10">
    <source>
        <dbReference type="EMBL" id="KAF6040052.1"/>
    </source>
</evidence>
<dbReference type="SUPFAM" id="SSF53335">
    <property type="entry name" value="S-adenosyl-L-methionine-dependent methyltransferases"/>
    <property type="match status" value="1"/>
</dbReference>
<keyword evidence="7" id="KW-0949">S-adenosyl-L-methionine</keyword>
<evidence type="ECO:0000256" key="7">
    <source>
        <dbReference type="ARBA" id="ARBA00022691"/>
    </source>
</evidence>
<evidence type="ECO:0000256" key="1">
    <source>
        <dbReference type="ARBA" id="ARBA00004123"/>
    </source>
</evidence>
<dbReference type="OrthoDB" id="1723750at2759"/>
<keyword evidence="8" id="KW-0539">Nucleus</keyword>
<evidence type="ECO:0000256" key="3">
    <source>
        <dbReference type="ARBA" id="ARBA00012533"/>
    </source>
</evidence>
<comment type="caution">
    <text evidence="10">The sequence shown here is derived from an EMBL/GenBank/DDBJ whole genome shotgun (WGS) entry which is preliminary data.</text>
</comment>
<dbReference type="GO" id="GO:0005634">
    <property type="term" value="C:nucleus"/>
    <property type="evidence" value="ECO:0007669"/>
    <property type="project" value="UniProtKB-SubCell"/>
</dbReference>
<keyword evidence="6" id="KW-0808">Transferase</keyword>
<dbReference type="InterPro" id="IPR019410">
    <property type="entry name" value="Methyltransf_16"/>
</dbReference>
<dbReference type="Pfam" id="PF10294">
    <property type="entry name" value="Methyltransf_16"/>
    <property type="match status" value="1"/>
</dbReference>